<organism evidence="3 4">
    <name type="scientific">Pedobacter westerhofensis</name>
    <dbReference type="NCBI Taxonomy" id="425512"/>
    <lineage>
        <taxon>Bacteria</taxon>
        <taxon>Pseudomonadati</taxon>
        <taxon>Bacteroidota</taxon>
        <taxon>Sphingobacteriia</taxon>
        <taxon>Sphingobacteriales</taxon>
        <taxon>Sphingobacteriaceae</taxon>
        <taxon>Pedobacter</taxon>
    </lineage>
</organism>
<dbReference type="GO" id="GO:0008081">
    <property type="term" value="F:phosphoric diester hydrolase activity"/>
    <property type="evidence" value="ECO:0007669"/>
    <property type="project" value="InterPro"/>
</dbReference>
<dbReference type="Proteomes" id="UP000320300">
    <property type="component" value="Unassembled WGS sequence"/>
</dbReference>
<feature type="chain" id="PRO_5022203288" evidence="1">
    <location>
        <begin position="21"/>
        <end position="328"/>
    </location>
</feature>
<dbReference type="RefSeq" id="WP_142529898.1">
    <property type="nucleotide sequence ID" value="NZ_CBCSJO010000010.1"/>
</dbReference>
<evidence type="ECO:0000313" key="3">
    <source>
        <dbReference type="EMBL" id="SMO91492.1"/>
    </source>
</evidence>
<dbReference type="AlphaFoldDB" id="A0A521F5M0"/>
<dbReference type="Pfam" id="PF03009">
    <property type="entry name" value="GDPD"/>
    <property type="match status" value="1"/>
</dbReference>
<sequence>MKKLFITLSAGILLATTTFAQQKLDVQGHRGGMGLMPENTIASMLNGVKTGVKTLELDVVISSDGKVVVSHDAYMASDFMRKPDGSDISKEEQMGMALYKMTYDSISRFDAGSKPHPHFPGQAKMKTYKPLLSDLIDSVEAYVKKNRLKPVYYNIETKISPAGDGVYNPKPDVFVSTMMDVLRTKNLGKRLTIQSFDVRTLQILHKTEPKIRLSLLAFGKMDLSSELSKQGLDSAGLKKVKQAILAYGKGGVDADLQKLGFTPDIYSPYYTSVDKEMVAKVHAMKMQILPWTVDEVKDMEALAALGVDGIITNYPDRLVKLYGSYQTK</sequence>
<dbReference type="InterPro" id="IPR017946">
    <property type="entry name" value="PLC-like_Pdiesterase_TIM-brl"/>
</dbReference>
<protein>
    <submittedName>
        <fullName evidence="3">Glycerophosphoryl diester phosphodiesterase</fullName>
    </submittedName>
</protein>
<name>A0A521F5M0_9SPHI</name>
<evidence type="ECO:0000256" key="1">
    <source>
        <dbReference type="SAM" id="SignalP"/>
    </source>
</evidence>
<dbReference type="SUPFAM" id="SSF51695">
    <property type="entry name" value="PLC-like phosphodiesterases"/>
    <property type="match status" value="1"/>
</dbReference>
<gene>
    <name evidence="3" type="ORF">SAMN06265348_110193</name>
</gene>
<feature type="signal peptide" evidence="1">
    <location>
        <begin position="1"/>
        <end position="20"/>
    </location>
</feature>
<feature type="domain" description="GP-PDE" evidence="2">
    <location>
        <begin position="24"/>
        <end position="322"/>
    </location>
</feature>
<accession>A0A521F5M0</accession>
<dbReference type="EMBL" id="FXTN01000010">
    <property type="protein sequence ID" value="SMO91492.1"/>
    <property type="molecule type" value="Genomic_DNA"/>
</dbReference>
<evidence type="ECO:0000259" key="2">
    <source>
        <dbReference type="PROSITE" id="PS51704"/>
    </source>
</evidence>
<proteinExistence type="predicted"/>
<dbReference type="Gene3D" id="3.20.20.190">
    <property type="entry name" value="Phosphatidylinositol (PI) phosphodiesterase"/>
    <property type="match status" value="1"/>
</dbReference>
<dbReference type="PANTHER" id="PTHR46211">
    <property type="entry name" value="GLYCEROPHOSPHORYL DIESTER PHOSPHODIESTERASE"/>
    <property type="match status" value="1"/>
</dbReference>
<dbReference type="OrthoDB" id="384721at2"/>
<keyword evidence="4" id="KW-1185">Reference proteome</keyword>
<evidence type="ECO:0000313" key="4">
    <source>
        <dbReference type="Proteomes" id="UP000320300"/>
    </source>
</evidence>
<keyword evidence="1" id="KW-0732">Signal</keyword>
<reference evidence="3 4" key="1">
    <citation type="submission" date="2017-05" db="EMBL/GenBank/DDBJ databases">
        <authorList>
            <person name="Varghese N."/>
            <person name="Submissions S."/>
        </authorList>
    </citation>
    <scope>NUCLEOTIDE SEQUENCE [LARGE SCALE GENOMIC DNA]</scope>
    <source>
        <strain evidence="3 4">DSM 19036</strain>
    </source>
</reference>
<dbReference type="GO" id="GO:0006629">
    <property type="term" value="P:lipid metabolic process"/>
    <property type="evidence" value="ECO:0007669"/>
    <property type="project" value="InterPro"/>
</dbReference>
<dbReference type="PANTHER" id="PTHR46211:SF14">
    <property type="entry name" value="GLYCEROPHOSPHODIESTER PHOSPHODIESTERASE"/>
    <property type="match status" value="1"/>
</dbReference>
<dbReference type="PROSITE" id="PS51704">
    <property type="entry name" value="GP_PDE"/>
    <property type="match status" value="1"/>
</dbReference>
<dbReference type="InterPro" id="IPR030395">
    <property type="entry name" value="GP_PDE_dom"/>
</dbReference>